<dbReference type="AlphaFoldDB" id="W4EWT0"/>
<dbReference type="Proteomes" id="UP000019062">
    <property type="component" value="Unassembled WGS sequence"/>
</dbReference>
<keyword evidence="3" id="KW-1185">Reference proteome</keyword>
<keyword evidence="1" id="KW-1133">Transmembrane helix</keyword>
<dbReference type="RefSeq" id="WP_038185141.1">
    <property type="nucleotide sequence ID" value="NZ_ASQA01000027.1"/>
</dbReference>
<gene>
    <name evidence="2" type="ORF">C176_11943</name>
</gene>
<dbReference type="InterPro" id="IPR021359">
    <property type="entry name" value="DUF2812"/>
</dbReference>
<keyword evidence="1" id="KW-0812">Transmembrane</keyword>
<evidence type="ECO:0000256" key="1">
    <source>
        <dbReference type="SAM" id="Phobius"/>
    </source>
</evidence>
<evidence type="ECO:0000313" key="3">
    <source>
        <dbReference type="Proteomes" id="UP000019062"/>
    </source>
</evidence>
<feature type="transmembrane region" description="Helical" evidence="1">
    <location>
        <begin position="161"/>
        <end position="180"/>
    </location>
</feature>
<keyword evidence="1" id="KW-0472">Membrane</keyword>
<dbReference type="Pfam" id="PF11193">
    <property type="entry name" value="DUF2812"/>
    <property type="match status" value="1"/>
</dbReference>
<protein>
    <recommendedName>
        <fullName evidence="4">DUF2812 domain-containing protein</fullName>
    </recommendedName>
</protein>
<dbReference type="eggNOG" id="ENOG502ZCCA">
    <property type="taxonomic scope" value="Bacteria"/>
</dbReference>
<name>W4EWT0_9BACL</name>
<sequence>MKKFKIFFDIEKEEQWLNEQLQKGYRCTNISGLGIYTFKKTDKGTDKGYVIRLDYQDYLPKKKLVEYKGIYEDFGWNYIKGPWLSGVRYWQKEDDDQNEIFSDRQSKDNHYKKLMNYSFWMVILCLAYSYMFYKDSGLYHEGLWSMKGSLFWKAFLFETPFVLLKLSSTFLFVFFGVNFYKTYRKYSILKIMRGG</sequence>
<evidence type="ECO:0008006" key="4">
    <source>
        <dbReference type="Google" id="ProtNLM"/>
    </source>
</evidence>
<feature type="transmembrane region" description="Helical" evidence="1">
    <location>
        <begin position="114"/>
        <end position="133"/>
    </location>
</feature>
<dbReference type="EMBL" id="ASQA01000027">
    <property type="protein sequence ID" value="ETT84316.1"/>
    <property type="molecule type" value="Genomic_DNA"/>
</dbReference>
<dbReference type="PATRIC" id="fig|1227360.4.peg.2436"/>
<accession>W4EWT0</accession>
<comment type="caution">
    <text evidence="2">The sequence shown here is derived from an EMBL/GenBank/DDBJ whole genome shotgun (WGS) entry which is preliminary data.</text>
</comment>
<organism evidence="2 3">
    <name type="scientific">Viridibacillus arenosi FSL R5-213</name>
    <dbReference type="NCBI Taxonomy" id="1227360"/>
    <lineage>
        <taxon>Bacteria</taxon>
        <taxon>Bacillati</taxon>
        <taxon>Bacillota</taxon>
        <taxon>Bacilli</taxon>
        <taxon>Bacillales</taxon>
        <taxon>Caryophanaceae</taxon>
        <taxon>Viridibacillus</taxon>
    </lineage>
</organism>
<proteinExistence type="predicted"/>
<evidence type="ECO:0000313" key="2">
    <source>
        <dbReference type="EMBL" id="ETT84316.1"/>
    </source>
</evidence>
<reference evidence="2 3" key="1">
    <citation type="journal article" date="2014" name="BMC Genomics">
        <title>Genomic comparison of sporeforming bacilli isolated from milk.</title>
        <authorList>
            <person name="Moreno Switt A.I."/>
            <person name="Andrus A.D."/>
            <person name="Ranieri M.L."/>
            <person name="Orsi R.H."/>
            <person name="Ivy R."/>
            <person name="den Bakker H.C."/>
            <person name="Martin N.H."/>
            <person name="Wiedmann M."/>
            <person name="Boor K.J."/>
        </authorList>
    </citation>
    <scope>NUCLEOTIDE SEQUENCE [LARGE SCALE GENOMIC DNA]</scope>
    <source>
        <strain evidence="2 3">FSL R5-213</strain>
    </source>
</reference>